<protein>
    <submittedName>
        <fullName evidence="2">G-protein-signaling modulator 1</fullName>
    </submittedName>
</protein>
<name>A0AAD3RKH6_LATJO</name>
<dbReference type="AlphaFoldDB" id="A0AAD3RKH6"/>
<accession>A0AAD3RKH6</accession>
<reference evidence="2" key="1">
    <citation type="submission" date="2022-08" db="EMBL/GenBank/DDBJ databases">
        <title>Genome sequencing of akame (Lates japonicus).</title>
        <authorList>
            <person name="Hashiguchi Y."/>
            <person name="Takahashi H."/>
        </authorList>
    </citation>
    <scope>NUCLEOTIDE SEQUENCE</scope>
    <source>
        <strain evidence="2">Kochi</strain>
    </source>
</reference>
<gene>
    <name evidence="2" type="ORF">AKAME5_002322100</name>
</gene>
<keyword evidence="3" id="KW-1185">Reference proteome</keyword>
<organism evidence="2 3">
    <name type="scientific">Lates japonicus</name>
    <name type="common">Japanese lates</name>
    <dbReference type="NCBI Taxonomy" id="270547"/>
    <lineage>
        <taxon>Eukaryota</taxon>
        <taxon>Metazoa</taxon>
        <taxon>Chordata</taxon>
        <taxon>Craniata</taxon>
        <taxon>Vertebrata</taxon>
        <taxon>Euteleostomi</taxon>
        <taxon>Actinopterygii</taxon>
        <taxon>Neopterygii</taxon>
        <taxon>Teleostei</taxon>
        <taxon>Neoteleostei</taxon>
        <taxon>Acanthomorphata</taxon>
        <taxon>Carangaria</taxon>
        <taxon>Carangaria incertae sedis</taxon>
        <taxon>Centropomidae</taxon>
        <taxon>Lates</taxon>
    </lineage>
</organism>
<evidence type="ECO:0000256" key="1">
    <source>
        <dbReference type="SAM" id="MobiDB-lite"/>
    </source>
</evidence>
<dbReference type="Proteomes" id="UP001279410">
    <property type="component" value="Unassembled WGS sequence"/>
</dbReference>
<dbReference type="EMBL" id="BRZM01000785">
    <property type="protein sequence ID" value="GLD71897.1"/>
    <property type="molecule type" value="Genomic_DNA"/>
</dbReference>
<feature type="compositionally biased region" description="Polar residues" evidence="1">
    <location>
        <begin position="16"/>
        <end position="28"/>
    </location>
</feature>
<proteinExistence type="predicted"/>
<sequence length="186" mass="20300">MGGLGNSAQSSSSSSPEWQSGPRTGLPQSHAFQRCSPAPFCSQWRDLGLHLTLRTSRTLRTLGVLWLLCQVLVLKAAVAPPGPVVKSWLCSEFRTKLHPADKRLDDQRASLGLLPDPGPGAALCGPLQLTTCSLDFYYMLSLPGWRTKCSFLISLMVGSVPEGQEDFFSLIQRVQSGGYRRAEPHC</sequence>
<evidence type="ECO:0000313" key="2">
    <source>
        <dbReference type="EMBL" id="GLD71897.1"/>
    </source>
</evidence>
<feature type="region of interest" description="Disordered" evidence="1">
    <location>
        <begin position="1"/>
        <end position="28"/>
    </location>
</feature>
<evidence type="ECO:0000313" key="3">
    <source>
        <dbReference type="Proteomes" id="UP001279410"/>
    </source>
</evidence>
<comment type="caution">
    <text evidence="2">The sequence shown here is derived from an EMBL/GenBank/DDBJ whole genome shotgun (WGS) entry which is preliminary data.</text>
</comment>